<accession>A0A564Y8A5</accession>
<evidence type="ECO:0000313" key="1">
    <source>
        <dbReference type="EMBL" id="VUZ42754.1"/>
    </source>
</evidence>
<organism evidence="1 2">
    <name type="scientific">Hymenolepis diminuta</name>
    <name type="common">Rat tapeworm</name>
    <dbReference type="NCBI Taxonomy" id="6216"/>
    <lineage>
        <taxon>Eukaryota</taxon>
        <taxon>Metazoa</taxon>
        <taxon>Spiralia</taxon>
        <taxon>Lophotrochozoa</taxon>
        <taxon>Platyhelminthes</taxon>
        <taxon>Cestoda</taxon>
        <taxon>Eucestoda</taxon>
        <taxon>Cyclophyllidea</taxon>
        <taxon>Hymenolepididae</taxon>
        <taxon>Hymenolepis</taxon>
    </lineage>
</organism>
<reference evidence="1 2" key="1">
    <citation type="submission" date="2019-07" db="EMBL/GenBank/DDBJ databases">
        <authorList>
            <person name="Jastrzebski P J."/>
            <person name="Paukszto L."/>
            <person name="Jastrzebski P J."/>
        </authorList>
    </citation>
    <scope>NUCLEOTIDE SEQUENCE [LARGE SCALE GENOMIC DNA]</scope>
    <source>
        <strain evidence="1 2">WMS-il1</strain>
    </source>
</reference>
<proteinExistence type="predicted"/>
<keyword evidence="2" id="KW-1185">Reference proteome</keyword>
<protein>
    <submittedName>
        <fullName evidence="1">Uncharacterized protein</fullName>
    </submittedName>
</protein>
<dbReference type="Proteomes" id="UP000321570">
    <property type="component" value="Unassembled WGS sequence"/>
</dbReference>
<dbReference type="EMBL" id="CABIJS010000104">
    <property type="protein sequence ID" value="VUZ42754.1"/>
    <property type="molecule type" value="Genomic_DNA"/>
</dbReference>
<evidence type="ECO:0000313" key="2">
    <source>
        <dbReference type="Proteomes" id="UP000321570"/>
    </source>
</evidence>
<dbReference type="AlphaFoldDB" id="A0A564Y8A5"/>
<gene>
    <name evidence="1" type="ORF">WMSIL1_LOCUS3313</name>
</gene>
<sequence>MLSKKTQPDRKRENKKSGFAVNISVYARDYRLGRQWTAVTITKRHGGMIYDVEISGYGSVAYRSNKNETFLSLGRSALEDLWVTCLRREILEEMIITFPRSQYFSFK</sequence>
<name>A0A564Y8A5_HYMDI</name>